<evidence type="ECO:0000313" key="2">
    <source>
        <dbReference type="Proteomes" id="UP001179952"/>
    </source>
</evidence>
<keyword evidence="2" id="KW-1185">Reference proteome</keyword>
<dbReference type="PANTHER" id="PTHR46087:SF11">
    <property type="entry name" value="PROTEIN SEMI-ROLLED LEAF 2"/>
    <property type="match status" value="1"/>
</dbReference>
<dbReference type="AlphaFoldDB" id="A0AAV9BRT2"/>
<name>A0AAV9BRT2_ACOGR</name>
<proteinExistence type="predicted"/>
<dbReference type="EMBL" id="JAUJYN010000002">
    <property type="protein sequence ID" value="KAK1279032.1"/>
    <property type="molecule type" value="Genomic_DNA"/>
</dbReference>
<accession>A0AAV9BRT2</accession>
<dbReference type="PANTHER" id="PTHR46087">
    <property type="entry name" value="PUTATIVE, EXPRESSED-RELATED"/>
    <property type="match status" value="1"/>
</dbReference>
<sequence length="1003" mass="112621">MGFISRKVIPACGNMCVCCPALRPSSQHPVKRYKKYLAEIFPKTLEGPPNDRKIIKLCEYAAKNPFRIPKIAKYLEQRCYKELRSGHLESIKIIHEAYSKLLCMCKAQMAYFAESLLNVVIELLDDKRHDDIRTLGCQTLTRFIYSQGDRTYTHNIENLAPKVCALACKDGEDLTKSSLRAAGLHCLSAMVWFMARFSHIFAYFDEIVKAILDNYGVHDDVEDDTERVDSHHHWVDEIVRCETRSLVGVGDGVSPMHLAVRPRPEIKDISMMTREEIELPRVWAQICIQKIAELAKESTTMRRLLEPMFLYFDEGRHWAFKDGLAMVVLSDMSYLVEGSGIEQSILGCVIRHLDHKNVVLDPQVKSDIVQIATALVRQLNTQAAVDVGIIRDLCRHLTKSLQATVDVVGHQESNWNIMLQNSIESCLLEISRQIGDARPLLDMMMITLEKLPSVVVVARATIESLLILAHTISFTFASSNTQQVFPEALLLQLLKAMVHPDVETRIGAHRIFSVLLVPYANNARHGAPFQLEYLNETRRWQSKTASVFASASALLAKLRREKEGLKTDKPMDDTRDEFKDSEVIDEELKHGWARKTSPNLYLNCLVIDRTACSTTSMDTETNIVILSEDQIAQLLSSFWVQANLPDNLPGNFQAIAHSFSLTLISSRMKNLVDSILMRSFQLPLSLKNVALDSQGKLPPSVQRSLFAMATAMLAFAGRFYNISELNHSLNSLIPHEVDPYLHVSNDMQLHIKPQVDVREYGSLSDQQSASSTLSELRKAACESDQNLQDIIVQGLANILDLDMDDTAKLLSEEFVPDDRFMLCHQSVLKLDHVQSMVLCRESHFCDLDFQRSASTDDDTASESSVTEIPQCINKLPGSLPLTHIISVGQLLESALQVAGQVAGTSVSTSPLPYSMMASQCEAHGSCTRKKLSSWLGSNHEPIDDKLSVTSLVLTEEHPPVRKLYFDKQGEPWRSLKLPPASPFDNFLKAVTVGKNESAFAEER</sequence>
<dbReference type="Proteomes" id="UP001179952">
    <property type="component" value="Unassembled WGS sequence"/>
</dbReference>
<protein>
    <submittedName>
        <fullName evidence="1">Uncharacterized protein</fullName>
    </submittedName>
</protein>
<dbReference type="SUPFAM" id="SSF48371">
    <property type="entry name" value="ARM repeat"/>
    <property type="match status" value="1"/>
</dbReference>
<dbReference type="InterPro" id="IPR049152">
    <property type="entry name" value="EFR3-like_ARM"/>
</dbReference>
<dbReference type="Pfam" id="PF21052">
    <property type="entry name" value="EFR3_ARM"/>
    <property type="match status" value="1"/>
</dbReference>
<gene>
    <name evidence="1" type="ORF">QJS04_geneDACA007070</name>
</gene>
<reference evidence="1" key="1">
    <citation type="journal article" date="2023" name="Nat. Commun.">
        <title>Diploid and tetraploid genomes of Acorus and the evolution of monocots.</title>
        <authorList>
            <person name="Ma L."/>
            <person name="Liu K.W."/>
            <person name="Li Z."/>
            <person name="Hsiao Y.Y."/>
            <person name="Qi Y."/>
            <person name="Fu T."/>
            <person name="Tang G.D."/>
            <person name="Zhang D."/>
            <person name="Sun W.H."/>
            <person name="Liu D.K."/>
            <person name="Li Y."/>
            <person name="Chen G.Z."/>
            <person name="Liu X.D."/>
            <person name="Liao X.Y."/>
            <person name="Jiang Y.T."/>
            <person name="Yu X."/>
            <person name="Hao Y."/>
            <person name="Huang J."/>
            <person name="Zhao X.W."/>
            <person name="Ke S."/>
            <person name="Chen Y.Y."/>
            <person name="Wu W.L."/>
            <person name="Hsu J.L."/>
            <person name="Lin Y.F."/>
            <person name="Huang M.D."/>
            <person name="Li C.Y."/>
            <person name="Huang L."/>
            <person name="Wang Z.W."/>
            <person name="Zhao X."/>
            <person name="Zhong W.Y."/>
            <person name="Peng D.H."/>
            <person name="Ahmad S."/>
            <person name="Lan S."/>
            <person name="Zhang J.S."/>
            <person name="Tsai W.C."/>
            <person name="Van de Peer Y."/>
            <person name="Liu Z.J."/>
        </authorList>
    </citation>
    <scope>NUCLEOTIDE SEQUENCE</scope>
    <source>
        <strain evidence="1">SCP</strain>
    </source>
</reference>
<comment type="caution">
    <text evidence="1">The sequence shown here is derived from an EMBL/GenBank/DDBJ whole genome shotgun (WGS) entry which is preliminary data.</text>
</comment>
<dbReference type="InterPro" id="IPR055296">
    <property type="entry name" value="SRL2-like"/>
</dbReference>
<reference evidence="1" key="2">
    <citation type="submission" date="2023-06" db="EMBL/GenBank/DDBJ databases">
        <authorList>
            <person name="Ma L."/>
            <person name="Liu K.-W."/>
            <person name="Li Z."/>
            <person name="Hsiao Y.-Y."/>
            <person name="Qi Y."/>
            <person name="Fu T."/>
            <person name="Tang G."/>
            <person name="Zhang D."/>
            <person name="Sun W.-H."/>
            <person name="Liu D.-K."/>
            <person name="Li Y."/>
            <person name="Chen G.-Z."/>
            <person name="Liu X.-D."/>
            <person name="Liao X.-Y."/>
            <person name="Jiang Y.-T."/>
            <person name="Yu X."/>
            <person name="Hao Y."/>
            <person name="Huang J."/>
            <person name="Zhao X.-W."/>
            <person name="Ke S."/>
            <person name="Chen Y.-Y."/>
            <person name="Wu W.-L."/>
            <person name="Hsu J.-L."/>
            <person name="Lin Y.-F."/>
            <person name="Huang M.-D."/>
            <person name="Li C.-Y."/>
            <person name="Huang L."/>
            <person name="Wang Z.-W."/>
            <person name="Zhao X."/>
            <person name="Zhong W.-Y."/>
            <person name="Peng D.-H."/>
            <person name="Ahmad S."/>
            <person name="Lan S."/>
            <person name="Zhang J.-S."/>
            <person name="Tsai W.-C."/>
            <person name="Van De Peer Y."/>
            <person name="Liu Z.-J."/>
        </authorList>
    </citation>
    <scope>NUCLEOTIDE SEQUENCE</scope>
    <source>
        <strain evidence="1">SCP</strain>
        <tissue evidence="1">Leaves</tissue>
    </source>
</reference>
<organism evidence="1 2">
    <name type="scientific">Acorus gramineus</name>
    <name type="common">Dwarf sweet flag</name>
    <dbReference type="NCBI Taxonomy" id="55184"/>
    <lineage>
        <taxon>Eukaryota</taxon>
        <taxon>Viridiplantae</taxon>
        <taxon>Streptophyta</taxon>
        <taxon>Embryophyta</taxon>
        <taxon>Tracheophyta</taxon>
        <taxon>Spermatophyta</taxon>
        <taxon>Magnoliopsida</taxon>
        <taxon>Liliopsida</taxon>
        <taxon>Acoraceae</taxon>
        <taxon>Acorus</taxon>
    </lineage>
</organism>
<dbReference type="InterPro" id="IPR016024">
    <property type="entry name" value="ARM-type_fold"/>
</dbReference>
<evidence type="ECO:0000313" key="1">
    <source>
        <dbReference type="EMBL" id="KAK1279032.1"/>
    </source>
</evidence>